<evidence type="ECO:0000313" key="1">
    <source>
        <dbReference type="EMBL" id="RPD56448.1"/>
    </source>
</evidence>
<name>A0A5C2RZP0_9APHY</name>
<protein>
    <recommendedName>
        <fullName evidence="3">F-box domain-containing protein</fullName>
    </recommendedName>
</protein>
<evidence type="ECO:0000313" key="2">
    <source>
        <dbReference type="Proteomes" id="UP000313359"/>
    </source>
</evidence>
<accession>A0A5C2RZP0</accession>
<dbReference type="SUPFAM" id="SSF52047">
    <property type="entry name" value="RNI-like"/>
    <property type="match status" value="1"/>
</dbReference>
<sequence length="482" mass="54704">MASLNLNWDVLREIARYADRATCTSLMLTCRFFYREVPKTILSERVQLSHVDRVSKFLQFVQANNGSRYHYMRDISFCISILPSQLLDSLVRSIARMTRLERVRIDFGDAFLNTFPGLADAIAKLTSLRRLHIVHAGSLTRAFLNSLQSRLVSVTLTWIYGFLGNGTDPHLLNNHHPVFLLARWTSTLKKLVCKNWRTSTDVPVFNHSYPKLHTLEMDGGKDFPLVAPYIRAFPNLRRLWVETGHSNSVLGFHASFTERIIRHRERNISSQLDPYEPGTWQHLEEFRGCLVDLYLLGLTSRISSVRLLKDLRAHHLNFLSDVLSYAQPLHLTIKGESELLTHPTCNLNTVLRKSGAARLESLDIAIILLAEDGTCDIISLLHDLASSLSQLPLRKLRLVIASDLLVNFDLTDPPLTSAEKALESFDVDAFVRALGEAIPSLGDAIVEIIRPRESRGRQGVINRPRVDVAAYMDFLPLDKDDY</sequence>
<dbReference type="OrthoDB" id="2757830at2759"/>
<reference evidence="1" key="1">
    <citation type="journal article" date="2018" name="Genome Biol. Evol.">
        <title>Genomics and development of Lentinus tigrinus, a white-rot wood-decaying mushroom with dimorphic fruiting bodies.</title>
        <authorList>
            <person name="Wu B."/>
            <person name="Xu Z."/>
            <person name="Knudson A."/>
            <person name="Carlson A."/>
            <person name="Chen N."/>
            <person name="Kovaka S."/>
            <person name="LaButti K."/>
            <person name="Lipzen A."/>
            <person name="Pennachio C."/>
            <person name="Riley R."/>
            <person name="Schakwitz W."/>
            <person name="Umezawa K."/>
            <person name="Ohm R.A."/>
            <person name="Grigoriev I.V."/>
            <person name="Nagy L.G."/>
            <person name="Gibbons J."/>
            <person name="Hibbett D."/>
        </authorList>
    </citation>
    <scope>NUCLEOTIDE SEQUENCE [LARGE SCALE GENOMIC DNA]</scope>
    <source>
        <strain evidence="1">ALCF2SS1-6</strain>
    </source>
</reference>
<proteinExistence type="predicted"/>
<dbReference type="EMBL" id="ML122288">
    <property type="protein sequence ID" value="RPD56448.1"/>
    <property type="molecule type" value="Genomic_DNA"/>
</dbReference>
<evidence type="ECO:0008006" key="3">
    <source>
        <dbReference type="Google" id="ProtNLM"/>
    </source>
</evidence>
<dbReference type="Proteomes" id="UP000313359">
    <property type="component" value="Unassembled WGS sequence"/>
</dbReference>
<organism evidence="1 2">
    <name type="scientific">Lentinus tigrinus ALCF2SS1-6</name>
    <dbReference type="NCBI Taxonomy" id="1328759"/>
    <lineage>
        <taxon>Eukaryota</taxon>
        <taxon>Fungi</taxon>
        <taxon>Dikarya</taxon>
        <taxon>Basidiomycota</taxon>
        <taxon>Agaricomycotina</taxon>
        <taxon>Agaricomycetes</taxon>
        <taxon>Polyporales</taxon>
        <taxon>Polyporaceae</taxon>
        <taxon>Lentinus</taxon>
    </lineage>
</organism>
<keyword evidence="2" id="KW-1185">Reference proteome</keyword>
<gene>
    <name evidence="1" type="ORF">L227DRAFT_656274</name>
</gene>
<dbReference type="AlphaFoldDB" id="A0A5C2RZP0"/>